<name>A0A917J539_9BACT</name>
<protein>
    <submittedName>
        <fullName evidence="1">Uncharacterized protein</fullName>
    </submittedName>
</protein>
<dbReference type="Proteomes" id="UP000627292">
    <property type="component" value="Unassembled WGS sequence"/>
</dbReference>
<organism evidence="1 2">
    <name type="scientific">Filimonas zeae</name>
    <dbReference type="NCBI Taxonomy" id="1737353"/>
    <lineage>
        <taxon>Bacteria</taxon>
        <taxon>Pseudomonadati</taxon>
        <taxon>Bacteroidota</taxon>
        <taxon>Chitinophagia</taxon>
        <taxon>Chitinophagales</taxon>
        <taxon>Chitinophagaceae</taxon>
        <taxon>Filimonas</taxon>
    </lineage>
</organism>
<comment type="caution">
    <text evidence="1">The sequence shown here is derived from an EMBL/GenBank/DDBJ whole genome shotgun (WGS) entry which is preliminary data.</text>
</comment>
<proteinExistence type="predicted"/>
<reference evidence="1" key="1">
    <citation type="journal article" date="2014" name="Int. J. Syst. Evol. Microbiol.">
        <title>Complete genome sequence of Corynebacterium casei LMG S-19264T (=DSM 44701T), isolated from a smear-ripened cheese.</title>
        <authorList>
            <consortium name="US DOE Joint Genome Institute (JGI-PGF)"/>
            <person name="Walter F."/>
            <person name="Albersmeier A."/>
            <person name="Kalinowski J."/>
            <person name="Ruckert C."/>
        </authorList>
    </citation>
    <scope>NUCLEOTIDE SEQUENCE</scope>
    <source>
        <strain evidence="1">CGMCC 1.15290</strain>
    </source>
</reference>
<keyword evidence="2" id="KW-1185">Reference proteome</keyword>
<evidence type="ECO:0000313" key="2">
    <source>
        <dbReference type="Proteomes" id="UP000627292"/>
    </source>
</evidence>
<reference evidence="1" key="2">
    <citation type="submission" date="2020-09" db="EMBL/GenBank/DDBJ databases">
        <authorList>
            <person name="Sun Q."/>
            <person name="Zhou Y."/>
        </authorList>
    </citation>
    <scope>NUCLEOTIDE SEQUENCE</scope>
    <source>
        <strain evidence="1">CGMCC 1.15290</strain>
    </source>
</reference>
<evidence type="ECO:0000313" key="1">
    <source>
        <dbReference type="EMBL" id="GGH78152.1"/>
    </source>
</evidence>
<dbReference type="RefSeq" id="WP_188956710.1">
    <property type="nucleotide sequence ID" value="NZ_BMIB01000004.1"/>
</dbReference>
<dbReference type="EMBL" id="BMIB01000004">
    <property type="protein sequence ID" value="GGH78152.1"/>
    <property type="molecule type" value="Genomic_DNA"/>
</dbReference>
<accession>A0A917J539</accession>
<dbReference type="AlphaFoldDB" id="A0A917J539"/>
<sequence>MGAFSTSECAWSQTSVTILKRTVVGITGFEFKAAIEKEYLRAAGSKPIDIQMGDESYTGSLKLLKYEVDMLNEAAQFAGYETILHVPHTLITVTCVYKKSLSDAPKTIAVQQLAFTEMPFAMERTAKMTEVSLPFMAMDMKFK</sequence>
<gene>
    <name evidence="1" type="ORF">GCM10011379_45600</name>
</gene>